<dbReference type="OrthoDB" id="258012at2157"/>
<keyword evidence="2" id="KW-1185">Reference proteome</keyword>
<dbReference type="Proteomes" id="UP000075321">
    <property type="component" value="Unassembled WGS sequence"/>
</dbReference>
<protein>
    <submittedName>
        <fullName evidence="1">Uncharacterized protein</fullName>
    </submittedName>
</protein>
<dbReference type="RefSeq" id="WP_066385523.1">
    <property type="nucleotide sequence ID" value="NZ_LTAZ01000017.1"/>
</dbReference>
<comment type="caution">
    <text evidence="1">The sequence shown here is derived from an EMBL/GenBank/DDBJ whole genome shotgun (WGS) entry which is preliminary data.</text>
</comment>
<proteinExistence type="predicted"/>
<dbReference type="EMBL" id="LTAZ01000017">
    <property type="protein sequence ID" value="KYH23824.1"/>
    <property type="molecule type" value="Genomic_DNA"/>
</dbReference>
<evidence type="ECO:0000313" key="1">
    <source>
        <dbReference type="EMBL" id="KYH23824.1"/>
    </source>
</evidence>
<reference evidence="1 2" key="1">
    <citation type="submission" date="2016-02" db="EMBL/GenBank/DDBJ databases">
        <title>Genome sequence of Halalkalicoccus paucihalophilus DSM 24557.</title>
        <authorList>
            <person name="Poehlein A."/>
            <person name="Daniel R."/>
        </authorList>
    </citation>
    <scope>NUCLEOTIDE SEQUENCE [LARGE SCALE GENOMIC DNA]</scope>
    <source>
        <strain evidence="1 2">DSM 24557</strain>
    </source>
</reference>
<organism evidence="1 2">
    <name type="scientific">Halalkalicoccus paucihalophilus</name>
    <dbReference type="NCBI Taxonomy" id="1008153"/>
    <lineage>
        <taxon>Archaea</taxon>
        <taxon>Methanobacteriati</taxon>
        <taxon>Methanobacteriota</taxon>
        <taxon>Stenosarchaea group</taxon>
        <taxon>Halobacteria</taxon>
        <taxon>Halobacteriales</taxon>
        <taxon>Halococcaceae</taxon>
        <taxon>Halalkalicoccus</taxon>
    </lineage>
</organism>
<dbReference type="AlphaFoldDB" id="A0A151A8A6"/>
<gene>
    <name evidence="1" type="ORF">HAPAU_39030</name>
</gene>
<dbReference type="PATRIC" id="fig|1008153.3.peg.4174"/>
<evidence type="ECO:0000313" key="2">
    <source>
        <dbReference type="Proteomes" id="UP000075321"/>
    </source>
</evidence>
<accession>A0A151A8A6</accession>
<sequence length="168" mass="19291">MSEEYVTSETNLPPEPEGKEITLQISDKDTREIFNTRARISRNPDVLADPAPLTVVKGPHENKEEKWYIEILTADIESESVDRELLRTTMDEVKDGANIINTRSDEVKTLLRYLVKTGQYSSVSQASRTIMFEYLANTHPELVDEYVDLKVKIEHQELLDTNQEKHDG</sequence>
<name>A0A151A8A6_9EURY</name>